<name>A0A5N5QRM9_9AGAM</name>
<dbReference type="Pfam" id="PF01177">
    <property type="entry name" value="Asp_Glu_race"/>
    <property type="match status" value="1"/>
</dbReference>
<gene>
    <name evidence="2" type="ORF">CTheo_2613</name>
</gene>
<evidence type="ECO:0000313" key="2">
    <source>
        <dbReference type="EMBL" id="KAB5593887.1"/>
    </source>
</evidence>
<protein>
    <recommendedName>
        <fullName evidence="4">Asp/Glu/hydantoin racemase</fullName>
    </recommendedName>
</protein>
<dbReference type="EMBL" id="SSOP01000028">
    <property type="protein sequence ID" value="KAB5593887.1"/>
    <property type="molecule type" value="Genomic_DNA"/>
</dbReference>
<proteinExistence type="inferred from homology"/>
<dbReference type="InterPro" id="IPR015942">
    <property type="entry name" value="Asp/Glu/hydantoin_racemase"/>
</dbReference>
<evidence type="ECO:0000313" key="3">
    <source>
        <dbReference type="Proteomes" id="UP000383932"/>
    </source>
</evidence>
<organism evidence="2 3">
    <name type="scientific">Ceratobasidium theobromae</name>
    <dbReference type="NCBI Taxonomy" id="1582974"/>
    <lineage>
        <taxon>Eukaryota</taxon>
        <taxon>Fungi</taxon>
        <taxon>Dikarya</taxon>
        <taxon>Basidiomycota</taxon>
        <taxon>Agaricomycotina</taxon>
        <taxon>Agaricomycetes</taxon>
        <taxon>Cantharellales</taxon>
        <taxon>Ceratobasidiaceae</taxon>
        <taxon>Ceratobasidium</taxon>
    </lineage>
</organism>
<accession>A0A5N5QRM9</accession>
<evidence type="ECO:0000256" key="1">
    <source>
        <dbReference type="ARBA" id="ARBA00038414"/>
    </source>
</evidence>
<dbReference type="Proteomes" id="UP000383932">
    <property type="component" value="Unassembled WGS sequence"/>
</dbReference>
<dbReference type="InterPro" id="IPR053714">
    <property type="entry name" value="Iso_Racemase_Enz_sf"/>
</dbReference>
<dbReference type="InterPro" id="IPR052186">
    <property type="entry name" value="Hydantoin_racemase-like"/>
</dbReference>
<dbReference type="GO" id="GO:0047661">
    <property type="term" value="F:amino-acid racemase activity"/>
    <property type="evidence" value="ECO:0007669"/>
    <property type="project" value="InterPro"/>
</dbReference>
<comment type="caution">
    <text evidence="2">The sequence shown here is derived from an EMBL/GenBank/DDBJ whole genome shotgun (WGS) entry which is preliminary data.</text>
</comment>
<evidence type="ECO:0008006" key="4">
    <source>
        <dbReference type="Google" id="ProtNLM"/>
    </source>
</evidence>
<comment type="similarity">
    <text evidence="1">Belongs to the HyuE racemase family.</text>
</comment>
<dbReference type="Gene3D" id="3.40.50.12500">
    <property type="match status" value="1"/>
</dbReference>
<dbReference type="AlphaFoldDB" id="A0A5N5QRM9"/>
<reference evidence="2 3" key="1">
    <citation type="journal article" date="2019" name="Fungal Biol. Biotechnol.">
        <title>Draft genome sequence of fastidious pathogen Ceratobasidium theobromae, which causes vascular-streak dieback in Theobroma cacao.</title>
        <authorList>
            <person name="Ali S.S."/>
            <person name="Asman A."/>
            <person name="Shao J."/>
            <person name="Firmansyah A.P."/>
            <person name="Susilo A.W."/>
            <person name="Rosmana A."/>
            <person name="McMahon P."/>
            <person name="Junaid M."/>
            <person name="Guest D."/>
            <person name="Kheng T.Y."/>
            <person name="Meinhardt L.W."/>
            <person name="Bailey B.A."/>
        </authorList>
    </citation>
    <scope>NUCLEOTIDE SEQUENCE [LARGE SCALE GENOMIC DNA]</scope>
    <source>
        <strain evidence="2 3">CT2</strain>
    </source>
</reference>
<dbReference type="PANTHER" id="PTHR28047">
    <property type="entry name" value="PROTEIN DCG1"/>
    <property type="match status" value="1"/>
</dbReference>
<dbReference type="PANTHER" id="PTHR28047:SF5">
    <property type="entry name" value="PROTEIN DCG1"/>
    <property type="match status" value="1"/>
</dbReference>
<dbReference type="OrthoDB" id="412018at2759"/>
<keyword evidence="3" id="KW-1185">Reference proteome</keyword>
<sequence length="248" mass="26539">MSAPGPIVRGKPRKEANILIINPNSSQSITDSLINLFRKFPPPARVTLSFFTGPPECPRSIDDEAGCRASAIMCLPLLFPAVQAQRYDAYLVACYSQHPLPRFLREASLGTAPTLGIFEASVLHALAKTGPDEKFGIVTTGQVWETLLTNALHDFLGATASTRFAGVATTGYTAIELHQVSQELVYRRIGEGARSLVEEKGARAICLGCAGMVGMEEAIVEALGEEWSGKVSIIDGVQAGVHLLDGMI</sequence>